<evidence type="ECO:0000259" key="2">
    <source>
        <dbReference type="Pfam" id="PF12697"/>
    </source>
</evidence>
<dbReference type="SUPFAM" id="SSF53474">
    <property type="entry name" value="alpha/beta-Hydrolases"/>
    <property type="match status" value="1"/>
</dbReference>
<dbReference type="InterPro" id="IPR050266">
    <property type="entry name" value="AB_hydrolase_sf"/>
</dbReference>
<dbReference type="GO" id="GO:0016020">
    <property type="term" value="C:membrane"/>
    <property type="evidence" value="ECO:0007669"/>
    <property type="project" value="TreeGrafter"/>
</dbReference>
<dbReference type="RefSeq" id="WP_159597506.1">
    <property type="nucleotide sequence ID" value="NZ_CACSAS010000001.1"/>
</dbReference>
<dbReference type="PANTHER" id="PTHR43798:SF31">
    <property type="entry name" value="AB HYDROLASE SUPERFAMILY PROTEIN YCLE"/>
    <property type="match status" value="1"/>
</dbReference>
<accession>A0A5S9NBR4</accession>
<evidence type="ECO:0000313" key="4">
    <source>
        <dbReference type="Proteomes" id="UP000433050"/>
    </source>
</evidence>
<dbReference type="InterPro" id="IPR029058">
    <property type="entry name" value="AB_hydrolase_fold"/>
</dbReference>
<proteinExistence type="predicted"/>
<gene>
    <name evidence="3" type="ORF">STARVERO_00058</name>
</gene>
<dbReference type="InterPro" id="IPR000073">
    <property type="entry name" value="AB_hydrolase_1"/>
</dbReference>
<reference evidence="3 4" key="1">
    <citation type="submission" date="2019-12" db="EMBL/GenBank/DDBJ databases">
        <authorList>
            <person name="Reyes-Prieto M."/>
        </authorList>
    </citation>
    <scope>NUCLEOTIDE SEQUENCE [LARGE SCALE GENOMIC DNA]</scope>
    <source>
        <strain evidence="3">HF14-78462</strain>
    </source>
</reference>
<keyword evidence="1 3" id="KW-0378">Hydrolase</keyword>
<protein>
    <submittedName>
        <fullName evidence="3">Tropinesterase</fullName>
        <ecNumber evidence="3">3.1.1.10</ecNumber>
    </submittedName>
</protein>
<dbReference type="EC" id="3.1.1.10" evidence="3"/>
<dbReference type="Proteomes" id="UP000433050">
    <property type="component" value="Unassembled WGS sequence"/>
</dbReference>
<dbReference type="Pfam" id="PF12697">
    <property type="entry name" value="Abhydrolase_6"/>
    <property type="match status" value="1"/>
</dbReference>
<dbReference type="Gene3D" id="3.40.50.1820">
    <property type="entry name" value="alpha/beta hydrolase"/>
    <property type="match status" value="1"/>
</dbReference>
<dbReference type="AlphaFoldDB" id="A0A5S9NBR4"/>
<feature type="domain" description="AB hydrolase-1" evidence="2">
    <location>
        <begin position="33"/>
        <end position="243"/>
    </location>
</feature>
<dbReference type="PANTHER" id="PTHR43798">
    <property type="entry name" value="MONOACYLGLYCEROL LIPASE"/>
    <property type="match status" value="1"/>
</dbReference>
<keyword evidence="4" id="KW-1185">Reference proteome</keyword>
<name>A0A5S9NBR4_9HYPH</name>
<sequence>MVPPTTDVIDTPAGAIECLRVAGGADPARGSFILLHGIQGTAASWSAVAARLGGERVILMPNLRGRGRSLSPPSPEAYTLAHFAADLHAVIEAAPAPVTLVGWSMGVLVALSYLSRHDPARLDGLVLASGTACAGTEAVWFHSDSHEGLAEEARLRAERLALSAYATPVAVAGAWQSVRNADLSAALAGIVLPTLVLHGAEDDQCPLAHGRRIAEGIPGARLDVWPGAGHNLMAQDPERFAQALLRLYAAARGDMLAATQ</sequence>
<dbReference type="GO" id="GO:0050357">
    <property type="term" value="F:tropinesterase activity"/>
    <property type="evidence" value="ECO:0007669"/>
    <property type="project" value="UniProtKB-EC"/>
</dbReference>
<evidence type="ECO:0000313" key="3">
    <source>
        <dbReference type="EMBL" id="CAA0085694.1"/>
    </source>
</evidence>
<dbReference type="EMBL" id="CACSAS010000001">
    <property type="protein sequence ID" value="CAA0085694.1"/>
    <property type="molecule type" value="Genomic_DNA"/>
</dbReference>
<evidence type="ECO:0000256" key="1">
    <source>
        <dbReference type="ARBA" id="ARBA00022801"/>
    </source>
</evidence>
<organism evidence="3 4">
    <name type="scientific">Starkeya nomas</name>
    <dbReference type="NCBI Taxonomy" id="2666134"/>
    <lineage>
        <taxon>Bacteria</taxon>
        <taxon>Pseudomonadati</taxon>
        <taxon>Pseudomonadota</taxon>
        <taxon>Alphaproteobacteria</taxon>
        <taxon>Hyphomicrobiales</taxon>
        <taxon>Xanthobacteraceae</taxon>
        <taxon>Starkeya</taxon>
    </lineage>
</organism>